<keyword evidence="7" id="KW-1185">Reference proteome</keyword>
<feature type="domain" description="ABC transporter" evidence="5">
    <location>
        <begin position="1"/>
        <end position="228"/>
    </location>
</feature>
<dbReference type="Pfam" id="PF00005">
    <property type="entry name" value="ABC_tran"/>
    <property type="match status" value="1"/>
</dbReference>
<organism evidence="6 7">
    <name type="scientific">Pseudonocardia hispaniensis</name>
    <dbReference type="NCBI Taxonomy" id="904933"/>
    <lineage>
        <taxon>Bacteria</taxon>
        <taxon>Bacillati</taxon>
        <taxon>Actinomycetota</taxon>
        <taxon>Actinomycetes</taxon>
        <taxon>Pseudonocardiales</taxon>
        <taxon>Pseudonocardiaceae</taxon>
        <taxon>Pseudonocardia</taxon>
    </lineage>
</organism>
<protein>
    <submittedName>
        <fullName evidence="6">ATP-binding cassette domain-containing protein</fullName>
    </submittedName>
</protein>
<dbReference type="InterPro" id="IPR027417">
    <property type="entry name" value="P-loop_NTPase"/>
</dbReference>
<accession>A0ABW1J8F2</accession>
<dbReference type="SMART" id="SM00382">
    <property type="entry name" value="AAA"/>
    <property type="match status" value="1"/>
</dbReference>
<comment type="similarity">
    <text evidence="1">Belongs to the ABC transporter superfamily.</text>
</comment>
<proteinExistence type="inferred from homology"/>
<reference evidence="7" key="1">
    <citation type="journal article" date="2019" name="Int. J. Syst. Evol. Microbiol.">
        <title>The Global Catalogue of Microorganisms (GCM) 10K type strain sequencing project: providing services to taxonomists for standard genome sequencing and annotation.</title>
        <authorList>
            <consortium name="The Broad Institute Genomics Platform"/>
            <consortium name="The Broad Institute Genome Sequencing Center for Infectious Disease"/>
            <person name="Wu L."/>
            <person name="Ma J."/>
        </authorList>
    </citation>
    <scope>NUCLEOTIDE SEQUENCE [LARGE SCALE GENOMIC DNA]</scope>
    <source>
        <strain evidence="7">CCM 8391</strain>
    </source>
</reference>
<keyword evidence="2" id="KW-0813">Transport</keyword>
<evidence type="ECO:0000256" key="4">
    <source>
        <dbReference type="ARBA" id="ARBA00022840"/>
    </source>
</evidence>
<dbReference type="PANTHER" id="PTHR43335:SF2">
    <property type="entry name" value="ABC TRANSPORTER, ATP-BINDING PROTEIN"/>
    <property type="match status" value="1"/>
</dbReference>
<name>A0ABW1J8F2_9PSEU</name>
<evidence type="ECO:0000313" key="7">
    <source>
        <dbReference type="Proteomes" id="UP001596302"/>
    </source>
</evidence>
<dbReference type="SUPFAM" id="SSF52540">
    <property type="entry name" value="P-loop containing nucleoside triphosphate hydrolases"/>
    <property type="match status" value="1"/>
</dbReference>
<comment type="caution">
    <text evidence="6">The sequence shown here is derived from an EMBL/GenBank/DDBJ whole genome shotgun (WGS) entry which is preliminary data.</text>
</comment>
<dbReference type="PANTHER" id="PTHR43335">
    <property type="entry name" value="ABC TRANSPORTER, ATP-BINDING PROTEIN"/>
    <property type="match status" value="1"/>
</dbReference>
<evidence type="ECO:0000256" key="2">
    <source>
        <dbReference type="ARBA" id="ARBA00022448"/>
    </source>
</evidence>
<dbReference type="Proteomes" id="UP001596302">
    <property type="component" value="Unassembled WGS sequence"/>
</dbReference>
<dbReference type="PROSITE" id="PS00211">
    <property type="entry name" value="ABC_TRANSPORTER_1"/>
    <property type="match status" value="1"/>
</dbReference>
<dbReference type="InterPro" id="IPR003439">
    <property type="entry name" value="ABC_transporter-like_ATP-bd"/>
</dbReference>
<evidence type="ECO:0000256" key="3">
    <source>
        <dbReference type="ARBA" id="ARBA00022741"/>
    </source>
</evidence>
<dbReference type="RefSeq" id="WP_379587652.1">
    <property type="nucleotide sequence ID" value="NZ_JBHSQW010000044.1"/>
</dbReference>
<dbReference type="GO" id="GO:0005524">
    <property type="term" value="F:ATP binding"/>
    <property type="evidence" value="ECO:0007669"/>
    <property type="project" value="UniProtKB-KW"/>
</dbReference>
<gene>
    <name evidence="6" type="ORF">ACFQE5_21660</name>
</gene>
<keyword evidence="3" id="KW-0547">Nucleotide-binding</keyword>
<evidence type="ECO:0000259" key="5">
    <source>
        <dbReference type="PROSITE" id="PS50893"/>
    </source>
</evidence>
<evidence type="ECO:0000256" key="1">
    <source>
        <dbReference type="ARBA" id="ARBA00005417"/>
    </source>
</evidence>
<sequence>MCVEEVSVRHRRRSAVRGASAEFGPGVTTVVGPNGAGKSSLFRALAGVQRPTSGRVRLGGHTPAETGRWQSLVGYLPQEPDLAGGVSVRDTVALAAWLKGLGRRQLGYAVQRAVESVGLADRAGDRVRTLSGGMRRRLGFAAAVVHEPRLLVLDEPTAGLDPEQRTVLANVITELAHGRIVVLSTHVLDDLRRFGGAVAVMSAGRIVFHGPLRGLTDAAAVRLGRALDPARPEDLDLAYLGLQDSVPA</sequence>
<dbReference type="InterPro" id="IPR017871">
    <property type="entry name" value="ABC_transporter-like_CS"/>
</dbReference>
<dbReference type="EMBL" id="JBHSQW010000044">
    <property type="protein sequence ID" value="MFC5996819.1"/>
    <property type="molecule type" value="Genomic_DNA"/>
</dbReference>
<dbReference type="PROSITE" id="PS50893">
    <property type="entry name" value="ABC_TRANSPORTER_2"/>
    <property type="match status" value="1"/>
</dbReference>
<evidence type="ECO:0000313" key="6">
    <source>
        <dbReference type="EMBL" id="MFC5996819.1"/>
    </source>
</evidence>
<keyword evidence="4 6" id="KW-0067">ATP-binding</keyword>
<dbReference type="InterPro" id="IPR003593">
    <property type="entry name" value="AAA+_ATPase"/>
</dbReference>
<dbReference type="Gene3D" id="3.40.50.300">
    <property type="entry name" value="P-loop containing nucleotide triphosphate hydrolases"/>
    <property type="match status" value="1"/>
</dbReference>